<proteinExistence type="predicted"/>
<accession>A0A098MF02</accession>
<reference evidence="1 2" key="2">
    <citation type="submission" date="2014-10" db="EMBL/GenBank/DDBJ databases">
        <title>Comparative genomics of the Paenibacillus odorifer group.</title>
        <authorList>
            <person name="Tsai Y.-C."/>
            <person name="Martin N."/>
            <person name="Korlach J."/>
            <person name="Wiedmann M."/>
        </authorList>
    </citation>
    <scope>NUCLEOTIDE SEQUENCE [LARGE SCALE GENOMIC DNA]</scope>
    <source>
        <strain evidence="1 2">DSM 18334</strain>
    </source>
</reference>
<evidence type="ECO:0000313" key="1">
    <source>
        <dbReference type="EMBL" id="KGE20618.1"/>
    </source>
</evidence>
<dbReference type="AlphaFoldDB" id="A0A098MF02"/>
<sequence length="83" mass="10339">MKISFDEFRSKPPSIGWVAWEIDYWTRMLRLCRWWAYPFMLIFIAFRSCRVELYHWLNRVGIMKTPIGNHMVISDIWKREKKR</sequence>
<dbReference type="EMBL" id="JQCR01000002">
    <property type="protein sequence ID" value="KGE20618.1"/>
    <property type="molecule type" value="Genomic_DNA"/>
</dbReference>
<comment type="caution">
    <text evidence="1">The sequence shown here is derived from an EMBL/GenBank/DDBJ whole genome shotgun (WGS) entry which is preliminary data.</text>
</comment>
<gene>
    <name evidence="1" type="ORF">PWYN_15670</name>
</gene>
<dbReference type="STRING" id="268407.PWYN_15670"/>
<evidence type="ECO:0000313" key="2">
    <source>
        <dbReference type="Proteomes" id="UP000029734"/>
    </source>
</evidence>
<reference evidence="1 2" key="1">
    <citation type="submission" date="2014-08" db="EMBL/GenBank/DDBJ databases">
        <authorList>
            <person name="den Bakker H.C."/>
        </authorList>
    </citation>
    <scope>NUCLEOTIDE SEQUENCE [LARGE SCALE GENOMIC DNA]</scope>
    <source>
        <strain evidence="1 2">DSM 18334</strain>
    </source>
</reference>
<protein>
    <submittedName>
        <fullName evidence="1">Uncharacterized protein</fullName>
    </submittedName>
</protein>
<keyword evidence="2" id="KW-1185">Reference proteome</keyword>
<dbReference type="Proteomes" id="UP000029734">
    <property type="component" value="Unassembled WGS sequence"/>
</dbReference>
<dbReference type="RefSeq" id="WP_036653069.1">
    <property type="nucleotide sequence ID" value="NZ_JQCR01000002.1"/>
</dbReference>
<organism evidence="1 2">
    <name type="scientific">Paenibacillus wynnii</name>
    <dbReference type="NCBI Taxonomy" id="268407"/>
    <lineage>
        <taxon>Bacteria</taxon>
        <taxon>Bacillati</taxon>
        <taxon>Bacillota</taxon>
        <taxon>Bacilli</taxon>
        <taxon>Bacillales</taxon>
        <taxon>Paenibacillaceae</taxon>
        <taxon>Paenibacillus</taxon>
    </lineage>
</organism>
<name>A0A098MF02_9BACL</name>